<sequence length="102" mass="11330">GRPIYEPPRFLSASAAAQQLLLIVERRGKYLTPDSVCVAVARVGAGDQKIAVATLEEMTHQDLGQPLHSLVIPGQMHPLEMQMLRLFAVSDHARQFLLDKDR</sequence>
<accession>A0A8S3Z0X3</accession>
<dbReference type="InterPro" id="IPR035996">
    <property type="entry name" value="4pyrrol_Methylase_sf"/>
</dbReference>
<evidence type="ECO:0000313" key="1">
    <source>
        <dbReference type="EMBL" id="CAG5120286.1"/>
    </source>
</evidence>
<feature type="non-terminal residue" evidence="1">
    <location>
        <position position="102"/>
    </location>
</feature>
<dbReference type="GO" id="GO:0008168">
    <property type="term" value="F:methyltransferase activity"/>
    <property type="evidence" value="ECO:0007669"/>
    <property type="project" value="InterPro"/>
</dbReference>
<dbReference type="PANTHER" id="PTHR10882">
    <property type="entry name" value="DIPHTHINE SYNTHASE"/>
    <property type="match status" value="1"/>
</dbReference>
<dbReference type="SUPFAM" id="SSF53790">
    <property type="entry name" value="Tetrapyrrole methylase"/>
    <property type="match status" value="1"/>
</dbReference>
<dbReference type="Proteomes" id="UP000678393">
    <property type="component" value="Unassembled WGS sequence"/>
</dbReference>
<comment type="caution">
    <text evidence="1">The sequence shown here is derived from an EMBL/GenBank/DDBJ whole genome shotgun (WGS) entry which is preliminary data.</text>
</comment>
<dbReference type="AlphaFoldDB" id="A0A8S3Z0X3"/>
<dbReference type="EMBL" id="CAJHNH020000870">
    <property type="protein sequence ID" value="CAG5120286.1"/>
    <property type="molecule type" value="Genomic_DNA"/>
</dbReference>
<dbReference type="GO" id="GO:0017183">
    <property type="term" value="P:protein histidyl modification to diphthamide"/>
    <property type="evidence" value="ECO:0007669"/>
    <property type="project" value="InterPro"/>
</dbReference>
<proteinExistence type="predicted"/>
<dbReference type="Gene3D" id="3.30.950.10">
    <property type="entry name" value="Methyltransferase, Cobalt-precorrin-4 Transmethylase, Domain 2"/>
    <property type="match status" value="1"/>
</dbReference>
<keyword evidence="2" id="KW-1185">Reference proteome</keyword>
<dbReference type="OrthoDB" id="2516at2759"/>
<protein>
    <recommendedName>
        <fullName evidence="3">Diphthine synthase</fullName>
    </recommendedName>
</protein>
<organism evidence="1 2">
    <name type="scientific">Candidula unifasciata</name>
    <dbReference type="NCBI Taxonomy" id="100452"/>
    <lineage>
        <taxon>Eukaryota</taxon>
        <taxon>Metazoa</taxon>
        <taxon>Spiralia</taxon>
        <taxon>Lophotrochozoa</taxon>
        <taxon>Mollusca</taxon>
        <taxon>Gastropoda</taxon>
        <taxon>Heterobranchia</taxon>
        <taxon>Euthyneura</taxon>
        <taxon>Panpulmonata</taxon>
        <taxon>Eupulmonata</taxon>
        <taxon>Stylommatophora</taxon>
        <taxon>Helicina</taxon>
        <taxon>Helicoidea</taxon>
        <taxon>Geomitridae</taxon>
        <taxon>Candidula</taxon>
    </lineage>
</organism>
<name>A0A8S3Z0X3_9EUPU</name>
<dbReference type="InterPro" id="IPR004551">
    <property type="entry name" value="Dphthn_synthase"/>
</dbReference>
<dbReference type="InterPro" id="IPR014776">
    <property type="entry name" value="4pyrrole_Mease_sub2"/>
</dbReference>
<evidence type="ECO:0008006" key="3">
    <source>
        <dbReference type="Google" id="ProtNLM"/>
    </source>
</evidence>
<dbReference type="PANTHER" id="PTHR10882:SF0">
    <property type="entry name" value="DIPHTHINE METHYL ESTER SYNTHASE"/>
    <property type="match status" value="1"/>
</dbReference>
<reference evidence="1" key="1">
    <citation type="submission" date="2021-04" db="EMBL/GenBank/DDBJ databases">
        <authorList>
            <consortium name="Molecular Ecology Group"/>
        </authorList>
    </citation>
    <scope>NUCLEOTIDE SEQUENCE</scope>
</reference>
<gene>
    <name evidence="1" type="ORF">CUNI_LOCUS5844</name>
</gene>
<evidence type="ECO:0000313" key="2">
    <source>
        <dbReference type="Proteomes" id="UP000678393"/>
    </source>
</evidence>